<feature type="compositionally biased region" description="Low complexity" evidence="2">
    <location>
        <begin position="698"/>
        <end position="707"/>
    </location>
</feature>
<feature type="compositionally biased region" description="Polar residues" evidence="2">
    <location>
        <begin position="1665"/>
        <end position="1674"/>
    </location>
</feature>
<name>A0AA36BSX3_OCTVU</name>
<organism evidence="3 4">
    <name type="scientific">Octopus vulgaris</name>
    <name type="common">Common octopus</name>
    <dbReference type="NCBI Taxonomy" id="6645"/>
    <lineage>
        <taxon>Eukaryota</taxon>
        <taxon>Metazoa</taxon>
        <taxon>Spiralia</taxon>
        <taxon>Lophotrochozoa</taxon>
        <taxon>Mollusca</taxon>
        <taxon>Cephalopoda</taxon>
        <taxon>Coleoidea</taxon>
        <taxon>Octopodiformes</taxon>
        <taxon>Octopoda</taxon>
        <taxon>Incirrata</taxon>
        <taxon>Octopodidae</taxon>
        <taxon>Octopus</taxon>
    </lineage>
</organism>
<feature type="compositionally biased region" description="Polar residues" evidence="2">
    <location>
        <begin position="464"/>
        <end position="480"/>
    </location>
</feature>
<feature type="compositionally biased region" description="Low complexity" evidence="2">
    <location>
        <begin position="1652"/>
        <end position="1663"/>
    </location>
</feature>
<feature type="compositionally biased region" description="Low complexity" evidence="2">
    <location>
        <begin position="821"/>
        <end position="881"/>
    </location>
</feature>
<feature type="compositionally biased region" description="Acidic residues" evidence="2">
    <location>
        <begin position="2196"/>
        <end position="2208"/>
    </location>
</feature>
<sequence>MTKISAMEKIYLTYNSSGSAERFKVRFHKTETQLGNGVTSMATAPDPRKHGSKQDDITSTEQPIVQPVSAAPAQPEQPELTMSQPYKHQQPLPCIVTTSVDGGEDAERDTVMLVAGEAMGSIGAATAEGVGHSVSLEAATTAAATATAAAAVAAASTSATTTTIVKRNTERMTTTSGTMTPTTSTSTTAGPQQRPSRVDQVEAQRSSTSSDQTSPKRNSAHIMEFFEEQEKSFQEHFRTLPVPIKVKKHRSPSPSMMRQSVGLDHLDNLVRLMEQLTTLRDENNRLKKKCAYLESTKYLLQVRSDMSEDEAPLGYMSLPSKSKQKQQKAMKDSREAVFPAAASDSPRHRLSSGDSSQHLEIIETASDQTPKRPKTAKLYKRSFSTGSLEIPSDVIEQDNSQEMTRVIVSDYNGKDSKSGSKSPGSKKKSCKFSKWARVKKILTGQKTTVDDSDMTRKSLKNLGKGSSQLPQQSESSTQELTVPIVGLTETRSMDSGVSSGVDGDGREGVRTSTSSGGPPSPSALTKDAPADALDTGTEWWRWREKTKHTSVSKVADSQGQYLNVKVLVRRQSSPSLVAEGGEESDKTVDGDGSSPRLHRSASYKIPGKGEEPGSRERKMHKTAWGRVKGIIHTKKDSVKKKHKKSEKTIPTEEPSETDTETECFSYGSSELAKKQLKTGSESKPSTPQLSPSLFHQQSSIKSSGSESSKSKHSSARKKLPHSGKVDVEALVGGMTEDFTKKMKQWEELKCMQATGFAKGAEWKLSGSTIQPILKDATKRTVEWEQTKGKGHGPVQKLKWESGSLSEKVTDGAASPSPSPSPSSTDAKTAITTTTPTTTTTTSTTSISSTGTTTTITTTTTTTPSSMAMTSASTSPAMTPSPVNVDELQRNLTESFSRKIQEWESIKYRKEGSPLLSSSSRSRKEGKYKLKKSKSEKEKDKEKEKEKEKSSKSEKSKGKDGEKSKKGSVSAEKGRQRRSTSKSEKEQAGQLDFDPKLAGTMLGPLAEYKITDEFAHKLYEWEEMKGLSHELSAAVFQVCSSPLMTTSTPQQQPPPSSQPSSAAVAPTAAITSTTTTTTTTAAAAAAVVVSATEDEMPRGKQQKQKPSPLTLTCSWDSPDEASPVDRFFLYSSSETSFDESGTTEQSMTKTNIISLENAHHRLLQDLEDKKQEYVQVQESVRKLHGKLEKFKDAHSKEIVRFRKEMLLSKKPMGKLREQESGALYNTLQKLEGKIQELENSGEKLQLSMESAAMCKLLSMEGEENISSRLVELMEQMKFMLAKASQEEEVSKKSSALSNFEKFYCHAMQLQIQMNNLRLSHLERNKEIMEMKRQLLLQEVNNLLLQADITRRESELYQFQEARRTSQLKRWNTYHGGTEQRPRVANRRECEASPPFHRFVSMKERSKELYRDADMQSTRETSLPDTFDQGGLKQSRAGSLTEIRFDPKSTMGHINGSGPQLQYRSSSTPFMDSLVPSMEQTPIRMAPEGETHRTSFISTLSPSDAELISRIPDGASQEIEPITTPATISHDIHDSDQSRLQISFTISLPTMNVQIPQTITTSPHETSSISSQCVLCKTASVQRHVSGTAAIDTMTEPTTAGLGASTSEQIGKFHQGETLADWLKREPKCPELLLPECPHSKDIIAVQQSMFGEELPTETSSLEEGQTSKQKGSSSPYFKPTVKSKAAPVCRDQSISQTYPRQPTEGQQSSPNVPFTAQAEKSDKKSSTFTEDLPSSSDKKTHRDPQTEDRKIKSGKSPKREKQGPSPESPALRLSQTSSPTGPNVASPPQVGVVSPIRRLKPATELLEECQKYRLGHLAHHTRGYLRGARLEDPSKKVAEEMSAKRLEKENISEGYVEVVAKRLSGEGMPAQSLGSSECTPKAGSVISLHSSDSPRSLTKFGSHIFYNTPSGQAELHPQQKLSSWVEAETEPGKEQLVEPAAKEQPVEPTTAAAGVTYRKKADGAQEEVPSALLTTRRRSLEVPRSSESQIELQSYSRSSMNLDGRSPKEGKPDSTISVSNSFSLPVLSSGEAQGNGAASRSATCSALSEILSEDPAKTPQQPSSKEVPSIKQIGGSIFYVGSLESSLPEISESVVEKSSKKKGHRKQRTKAGQPASAPPPPLPPPQPSSSRRTGKTKKGTIGELCMQSMTFDLGISTTTATPKGSAGEKEGDEAEESSLEQREEGAAAAAVCKGPPETEEVIVSEDEESLTSLQSSDKRKPRSRFFDSNWFCKSKKLFKVSK</sequence>
<feature type="region of interest" description="Disordered" evidence="2">
    <location>
        <begin position="2048"/>
        <end position="2070"/>
    </location>
</feature>
<evidence type="ECO:0000313" key="4">
    <source>
        <dbReference type="Proteomes" id="UP001162480"/>
    </source>
</evidence>
<feature type="compositionally biased region" description="Polar residues" evidence="2">
    <location>
        <begin position="1984"/>
        <end position="2000"/>
    </location>
</feature>
<feature type="compositionally biased region" description="Basic and acidic residues" evidence="2">
    <location>
        <begin position="1735"/>
        <end position="1761"/>
    </location>
</feature>
<feature type="compositionally biased region" description="Basic and acidic residues" evidence="2">
    <location>
        <begin position="46"/>
        <end position="56"/>
    </location>
</feature>
<feature type="region of interest" description="Disordered" evidence="2">
    <location>
        <begin position="1043"/>
        <end position="1068"/>
    </location>
</feature>
<keyword evidence="4" id="KW-1185">Reference proteome</keyword>
<feature type="region of interest" description="Disordered" evidence="2">
    <location>
        <begin position="1652"/>
        <end position="1794"/>
    </location>
</feature>
<keyword evidence="1" id="KW-0175">Coiled coil</keyword>
<feature type="coiled-coil region" evidence="1">
    <location>
        <begin position="1151"/>
        <end position="1185"/>
    </location>
</feature>
<feature type="compositionally biased region" description="Polar residues" evidence="2">
    <location>
        <begin position="1725"/>
        <end position="1734"/>
    </location>
</feature>
<proteinExistence type="predicted"/>
<feature type="region of interest" description="Disordered" evidence="2">
    <location>
        <begin position="166"/>
        <end position="218"/>
    </location>
</feature>
<feature type="region of interest" description="Disordered" evidence="2">
    <location>
        <begin position="1909"/>
        <end position="2020"/>
    </location>
</feature>
<feature type="compositionally biased region" description="Basic residues" evidence="2">
    <location>
        <begin position="617"/>
        <end position="645"/>
    </location>
</feature>
<feature type="coiled-coil region" evidence="1">
    <location>
        <begin position="1219"/>
        <end position="1246"/>
    </location>
</feature>
<feature type="compositionally biased region" description="Polar residues" evidence="2">
    <location>
        <begin position="203"/>
        <end position="217"/>
    </location>
</feature>
<feature type="region of interest" description="Disordered" evidence="2">
    <location>
        <begin position="1411"/>
        <end position="1434"/>
    </location>
</feature>
<feature type="compositionally biased region" description="Polar residues" evidence="2">
    <location>
        <begin position="677"/>
        <end position="697"/>
    </location>
</feature>
<feature type="compositionally biased region" description="Polar residues" evidence="2">
    <location>
        <begin position="1691"/>
        <end position="1713"/>
    </location>
</feature>
<feature type="compositionally biased region" description="Basic residues" evidence="2">
    <location>
        <begin position="710"/>
        <end position="721"/>
    </location>
</feature>
<feature type="region of interest" description="Disordered" evidence="2">
    <location>
        <begin position="573"/>
        <end position="728"/>
    </location>
</feature>
<dbReference type="Proteomes" id="UP001162480">
    <property type="component" value="Chromosome 23"/>
</dbReference>
<feature type="compositionally biased region" description="Polar residues" evidence="2">
    <location>
        <begin position="1103"/>
        <end position="1114"/>
    </location>
</feature>
<evidence type="ECO:0000256" key="2">
    <source>
        <dbReference type="SAM" id="MobiDB-lite"/>
    </source>
</evidence>
<feature type="coiled-coil region" evidence="1">
    <location>
        <begin position="269"/>
        <end position="296"/>
    </location>
</feature>
<feature type="region of interest" description="Disordered" evidence="2">
    <location>
        <begin position="2088"/>
        <end position="2221"/>
    </location>
</feature>
<feature type="compositionally biased region" description="Low complexity" evidence="2">
    <location>
        <begin position="1057"/>
        <end position="1068"/>
    </location>
</feature>
<dbReference type="EMBL" id="OX597836">
    <property type="protein sequence ID" value="CAI9739785.1"/>
    <property type="molecule type" value="Genomic_DNA"/>
</dbReference>
<feature type="compositionally biased region" description="Basic and acidic residues" evidence="2">
    <location>
        <begin position="1929"/>
        <end position="1944"/>
    </location>
</feature>
<protein>
    <submittedName>
        <fullName evidence="3">Uncharacterized protein</fullName>
    </submittedName>
</protein>
<feature type="region of interest" description="Disordered" evidence="2">
    <location>
        <begin position="783"/>
        <end position="889"/>
    </location>
</feature>
<feature type="region of interest" description="Disordered" evidence="2">
    <location>
        <begin position="1091"/>
        <end position="1115"/>
    </location>
</feature>
<feature type="compositionally biased region" description="Polar residues" evidence="2">
    <location>
        <begin position="1772"/>
        <end position="1782"/>
    </location>
</feature>
<feature type="region of interest" description="Disordered" evidence="2">
    <location>
        <begin position="447"/>
        <end position="531"/>
    </location>
</feature>
<feature type="region of interest" description="Disordered" evidence="2">
    <location>
        <begin position="901"/>
        <end position="997"/>
    </location>
</feature>
<feature type="compositionally biased region" description="Basic and acidic residues" evidence="2">
    <location>
        <begin position="901"/>
        <end position="911"/>
    </location>
</feature>
<evidence type="ECO:0000256" key="1">
    <source>
        <dbReference type="SAM" id="Coils"/>
    </source>
</evidence>
<feature type="compositionally biased region" description="Basic and acidic residues" evidence="2">
    <location>
        <begin position="921"/>
        <end position="964"/>
    </location>
</feature>
<feature type="compositionally biased region" description="Basic and acidic residues" evidence="2">
    <location>
        <begin position="607"/>
        <end position="616"/>
    </location>
</feature>
<evidence type="ECO:0000313" key="3">
    <source>
        <dbReference type="EMBL" id="CAI9739785.1"/>
    </source>
</evidence>
<feature type="compositionally biased region" description="Pro residues" evidence="2">
    <location>
        <begin position="2115"/>
        <end position="2126"/>
    </location>
</feature>
<feature type="region of interest" description="Disordered" evidence="2">
    <location>
        <begin position="34"/>
        <end position="59"/>
    </location>
</feature>
<accession>A0AA36BSX3</accession>
<feature type="region of interest" description="Disordered" evidence="2">
    <location>
        <begin position="410"/>
        <end position="431"/>
    </location>
</feature>
<gene>
    <name evidence="3" type="ORF">OCTVUL_1B015219</name>
</gene>
<reference evidence="3" key="1">
    <citation type="submission" date="2023-08" db="EMBL/GenBank/DDBJ databases">
        <authorList>
            <person name="Alioto T."/>
            <person name="Alioto T."/>
            <person name="Gomez Garrido J."/>
        </authorList>
    </citation>
    <scope>NUCLEOTIDE SEQUENCE</scope>
</reference>
<feature type="compositionally biased region" description="Polar residues" evidence="2">
    <location>
        <begin position="1413"/>
        <end position="1422"/>
    </location>
</feature>
<feature type="compositionally biased region" description="Basic residues" evidence="2">
    <location>
        <begin position="2098"/>
        <end position="2108"/>
    </location>
</feature>
<feature type="region of interest" description="Disordered" evidence="2">
    <location>
        <begin position="313"/>
        <end position="375"/>
    </location>
</feature>
<feature type="compositionally biased region" description="Low complexity" evidence="2">
    <location>
        <begin position="173"/>
        <end position="188"/>
    </location>
</feature>
<feature type="compositionally biased region" description="Polar residues" evidence="2">
    <location>
        <begin position="2146"/>
        <end position="2161"/>
    </location>
</feature>